<reference evidence="6" key="2">
    <citation type="submission" date="2021-04" db="EMBL/GenBank/DDBJ databases">
        <authorList>
            <person name="Gilroy R."/>
        </authorList>
    </citation>
    <scope>NUCLEOTIDE SEQUENCE</scope>
    <source>
        <strain evidence="6">Gambia11-129</strain>
    </source>
</reference>
<evidence type="ECO:0000256" key="2">
    <source>
        <dbReference type="ARBA" id="ARBA00023134"/>
    </source>
</evidence>
<sequence>MKGRIIKSANNIYTLSSLLDSSICQARIKGKVLDSVKGEYNPLVVGDIVSYIPNTQGDSMITEREERATSFARWNVKKLINQTICANMDQVVIVSTVSNPPFRPRFIDRAICCARNAEIVIAINKDDLEVSPFVSSWCKLYNALGFKCITISAKEKRLDALIELLKGKTSAFVGQSGCGKSSIVNALLSLNEKTGEIVSKYDRGRHTTTSSTFFYGEEYNIIDTPGVREILVPLEDESLVKECFPELKDATCLYSSCLHYGEEGCAVPELIDKNIVSPERYESYLRILESLFERRPGYMRKKANERQK</sequence>
<dbReference type="HAMAP" id="MF_01820">
    <property type="entry name" value="GTPase_RsgA"/>
    <property type="match status" value="1"/>
</dbReference>
<comment type="cofactor">
    <cofactor evidence="3">
        <name>Zn(2+)</name>
        <dbReference type="ChEBI" id="CHEBI:29105"/>
    </cofactor>
    <text evidence="3">Binds 1 zinc ion per subunit.</text>
</comment>
<comment type="caution">
    <text evidence="6">The sequence shown here is derived from an EMBL/GenBank/DDBJ whole genome shotgun (WGS) entry which is preliminary data.</text>
</comment>
<gene>
    <name evidence="3 6" type="primary">rsgA</name>
    <name evidence="6" type="ORF">IAB12_00885</name>
</gene>
<feature type="domain" description="CP-type G" evidence="5">
    <location>
        <begin position="77"/>
        <end position="230"/>
    </location>
</feature>
<keyword evidence="3" id="KW-0690">Ribosome biogenesis</keyword>
<evidence type="ECO:0000256" key="3">
    <source>
        <dbReference type="HAMAP-Rule" id="MF_01820"/>
    </source>
</evidence>
<dbReference type="NCBIfam" id="TIGR00157">
    <property type="entry name" value="ribosome small subunit-dependent GTPase A"/>
    <property type="match status" value="1"/>
</dbReference>
<feature type="binding site" evidence="3">
    <location>
        <position position="265"/>
    </location>
    <ligand>
        <name>Zn(2+)</name>
        <dbReference type="ChEBI" id="CHEBI:29105"/>
    </ligand>
</feature>
<evidence type="ECO:0000313" key="6">
    <source>
        <dbReference type="EMBL" id="HIV98319.1"/>
    </source>
</evidence>
<feature type="domain" description="EngC GTPase" evidence="4">
    <location>
        <begin position="86"/>
        <end position="228"/>
    </location>
</feature>
<feature type="binding site" evidence="3">
    <location>
        <position position="257"/>
    </location>
    <ligand>
        <name>Zn(2+)</name>
        <dbReference type="ChEBI" id="CHEBI:29105"/>
    </ligand>
</feature>
<keyword evidence="3" id="KW-0378">Hydrolase</keyword>
<dbReference type="EC" id="3.6.1.-" evidence="3"/>
<accession>A0A9D1PSX9</accession>
<dbReference type="CDD" id="cd01854">
    <property type="entry name" value="YjeQ_EngC"/>
    <property type="match status" value="1"/>
</dbReference>
<dbReference type="PANTHER" id="PTHR32120">
    <property type="entry name" value="SMALL RIBOSOMAL SUBUNIT BIOGENESIS GTPASE RSGA"/>
    <property type="match status" value="1"/>
</dbReference>
<dbReference type="GO" id="GO:0003924">
    <property type="term" value="F:GTPase activity"/>
    <property type="evidence" value="ECO:0007669"/>
    <property type="project" value="UniProtKB-UniRule"/>
</dbReference>
<dbReference type="InterPro" id="IPR004881">
    <property type="entry name" value="Ribosome_biogen_GTPase_RsgA"/>
</dbReference>
<dbReference type="Pfam" id="PF03193">
    <property type="entry name" value="RsgA_GTPase"/>
    <property type="match status" value="1"/>
</dbReference>
<proteinExistence type="inferred from homology"/>
<dbReference type="AlphaFoldDB" id="A0A9D1PSX9"/>
<dbReference type="Gene3D" id="3.40.50.300">
    <property type="entry name" value="P-loop containing nucleotide triphosphate hydrolases"/>
    <property type="match status" value="1"/>
</dbReference>
<name>A0A9D1PSX9_9SPIO</name>
<comment type="subcellular location">
    <subcellularLocation>
        <location evidence="3">Cytoplasm</location>
    </subcellularLocation>
</comment>
<comment type="subunit">
    <text evidence="3">Monomer. Associates with 30S ribosomal subunit, binds 16S rRNA.</text>
</comment>
<feature type="binding site" evidence="3">
    <location>
        <position position="259"/>
    </location>
    <ligand>
        <name>Zn(2+)</name>
        <dbReference type="ChEBI" id="CHEBI:29105"/>
    </ligand>
</feature>
<dbReference type="Proteomes" id="UP000823936">
    <property type="component" value="Unassembled WGS sequence"/>
</dbReference>
<organism evidence="6 7">
    <name type="scientific">Candidatus Ornithospirochaeta avicola</name>
    <dbReference type="NCBI Taxonomy" id="2840896"/>
    <lineage>
        <taxon>Bacteria</taxon>
        <taxon>Pseudomonadati</taxon>
        <taxon>Spirochaetota</taxon>
        <taxon>Spirochaetia</taxon>
        <taxon>Spirochaetales</taxon>
        <taxon>Spirochaetaceae</taxon>
        <taxon>Spirochaetaceae incertae sedis</taxon>
        <taxon>Candidatus Ornithospirochaeta</taxon>
    </lineage>
</organism>
<comment type="similarity">
    <text evidence="3">Belongs to the TRAFAC class YlqF/YawG GTPase family. RsgA subfamily.</text>
</comment>
<keyword evidence="3" id="KW-0479">Metal-binding</keyword>
<dbReference type="Gene3D" id="1.10.40.50">
    <property type="entry name" value="Probable gtpase engc, domain 3"/>
    <property type="match status" value="1"/>
</dbReference>
<keyword evidence="3" id="KW-0699">rRNA-binding</keyword>
<comment type="function">
    <text evidence="3">One of several proteins that assist in the late maturation steps of the functional core of the 30S ribosomal subunit. Helps release RbfA from mature subunits. May play a role in the assembly of ribosomal proteins into the subunit. Circularly permuted GTPase that catalyzes slow GTP hydrolysis, GTPase activity is stimulated by the 30S ribosomal subunit.</text>
</comment>
<dbReference type="GO" id="GO:0042274">
    <property type="term" value="P:ribosomal small subunit biogenesis"/>
    <property type="evidence" value="ECO:0007669"/>
    <property type="project" value="UniProtKB-UniRule"/>
</dbReference>
<dbReference type="Gene3D" id="2.40.50.140">
    <property type="entry name" value="Nucleic acid-binding proteins"/>
    <property type="match status" value="1"/>
</dbReference>
<feature type="binding site" evidence="3">
    <location>
        <begin position="174"/>
        <end position="182"/>
    </location>
    <ligand>
        <name>GTP</name>
        <dbReference type="ChEBI" id="CHEBI:37565"/>
    </ligand>
</feature>
<dbReference type="PROSITE" id="PS51721">
    <property type="entry name" value="G_CP"/>
    <property type="match status" value="1"/>
</dbReference>
<dbReference type="InterPro" id="IPR027417">
    <property type="entry name" value="P-loop_NTPase"/>
</dbReference>
<reference evidence="6" key="1">
    <citation type="journal article" date="2021" name="PeerJ">
        <title>Extensive microbial diversity within the chicken gut microbiome revealed by metagenomics and culture.</title>
        <authorList>
            <person name="Gilroy R."/>
            <person name="Ravi A."/>
            <person name="Getino M."/>
            <person name="Pursley I."/>
            <person name="Horton D.L."/>
            <person name="Alikhan N.F."/>
            <person name="Baker D."/>
            <person name="Gharbi K."/>
            <person name="Hall N."/>
            <person name="Watson M."/>
            <person name="Adriaenssens E.M."/>
            <person name="Foster-Nyarko E."/>
            <person name="Jarju S."/>
            <person name="Secka A."/>
            <person name="Antonio M."/>
            <person name="Oren A."/>
            <person name="Chaudhuri R.R."/>
            <person name="La Ragione R."/>
            <person name="Hildebrand F."/>
            <person name="Pallen M.J."/>
        </authorList>
    </citation>
    <scope>NUCLEOTIDE SEQUENCE</scope>
    <source>
        <strain evidence="6">Gambia11-129</strain>
    </source>
</reference>
<dbReference type="GO" id="GO:0005737">
    <property type="term" value="C:cytoplasm"/>
    <property type="evidence" value="ECO:0007669"/>
    <property type="project" value="UniProtKB-SubCell"/>
</dbReference>
<dbReference type="PROSITE" id="PS50936">
    <property type="entry name" value="ENGC_GTPASE"/>
    <property type="match status" value="1"/>
</dbReference>
<dbReference type="GO" id="GO:0019843">
    <property type="term" value="F:rRNA binding"/>
    <property type="evidence" value="ECO:0007669"/>
    <property type="project" value="UniProtKB-KW"/>
</dbReference>
<evidence type="ECO:0000259" key="5">
    <source>
        <dbReference type="PROSITE" id="PS51721"/>
    </source>
</evidence>
<dbReference type="GO" id="GO:0005525">
    <property type="term" value="F:GTP binding"/>
    <property type="evidence" value="ECO:0007669"/>
    <property type="project" value="UniProtKB-UniRule"/>
</dbReference>
<evidence type="ECO:0000259" key="4">
    <source>
        <dbReference type="PROSITE" id="PS50936"/>
    </source>
</evidence>
<keyword evidence="2 3" id="KW-0342">GTP-binding</keyword>
<keyword evidence="1 3" id="KW-0547">Nucleotide-binding</keyword>
<dbReference type="PANTHER" id="PTHR32120:SF11">
    <property type="entry name" value="SMALL RIBOSOMAL SUBUNIT BIOGENESIS GTPASE RSGA 1, MITOCHONDRIAL-RELATED"/>
    <property type="match status" value="1"/>
</dbReference>
<feature type="binding site" evidence="3">
    <location>
        <position position="252"/>
    </location>
    <ligand>
        <name>Zn(2+)</name>
        <dbReference type="ChEBI" id="CHEBI:29105"/>
    </ligand>
</feature>
<comment type="caution">
    <text evidence="3">Lacks conserved residue(s) required for the propagation of feature annotation.</text>
</comment>
<dbReference type="GO" id="GO:0046872">
    <property type="term" value="F:metal ion binding"/>
    <property type="evidence" value="ECO:0007669"/>
    <property type="project" value="UniProtKB-KW"/>
</dbReference>
<dbReference type="InterPro" id="IPR012340">
    <property type="entry name" value="NA-bd_OB-fold"/>
</dbReference>
<dbReference type="InterPro" id="IPR030378">
    <property type="entry name" value="G_CP_dom"/>
</dbReference>
<keyword evidence="3" id="KW-0862">Zinc</keyword>
<keyword evidence="3" id="KW-0963">Cytoplasm</keyword>
<dbReference type="InterPro" id="IPR010914">
    <property type="entry name" value="RsgA_GTPase_dom"/>
</dbReference>
<dbReference type="EMBL" id="DXHU01000005">
    <property type="protein sequence ID" value="HIV98319.1"/>
    <property type="molecule type" value="Genomic_DNA"/>
</dbReference>
<dbReference type="SUPFAM" id="SSF52540">
    <property type="entry name" value="P-loop containing nucleoside triphosphate hydrolases"/>
    <property type="match status" value="1"/>
</dbReference>
<evidence type="ECO:0000313" key="7">
    <source>
        <dbReference type="Proteomes" id="UP000823936"/>
    </source>
</evidence>
<keyword evidence="3" id="KW-0694">RNA-binding</keyword>
<protein>
    <recommendedName>
        <fullName evidence="3">Small ribosomal subunit biogenesis GTPase RsgA</fullName>
        <ecNumber evidence="3">3.6.1.-</ecNumber>
    </recommendedName>
</protein>
<evidence type="ECO:0000256" key="1">
    <source>
        <dbReference type="ARBA" id="ARBA00022741"/>
    </source>
</evidence>